<reference evidence="2 3" key="1">
    <citation type="submission" date="2023-11" db="EMBL/GenBank/DDBJ databases">
        <authorList>
            <person name="Hedman E."/>
            <person name="Englund M."/>
            <person name="Stromberg M."/>
            <person name="Nyberg Akerstrom W."/>
            <person name="Nylinder S."/>
            <person name="Jareborg N."/>
            <person name="Kallberg Y."/>
            <person name="Kronander E."/>
        </authorList>
    </citation>
    <scope>NUCLEOTIDE SEQUENCE [LARGE SCALE GENOMIC DNA]</scope>
</reference>
<accession>A0AAV1KHG7</accession>
<dbReference type="Pfam" id="PF00078">
    <property type="entry name" value="RVT_1"/>
    <property type="match status" value="1"/>
</dbReference>
<comment type="caution">
    <text evidence="2">The sequence shown here is derived from an EMBL/GenBank/DDBJ whole genome shotgun (WGS) entry which is preliminary data.</text>
</comment>
<dbReference type="AlphaFoldDB" id="A0AAV1KHG7"/>
<dbReference type="Proteomes" id="UP001314205">
    <property type="component" value="Unassembled WGS sequence"/>
</dbReference>
<organism evidence="2 3">
    <name type="scientific">Parnassius mnemosyne</name>
    <name type="common">clouded apollo</name>
    <dbReference type="NCBI Taxonomy" id="213953"/>
    <lineage>
        <taxon>Eukaryota</taxon>
        <taxon>Metazoa</taxon>
        <taxon>Ecdysozoa</taxon>
        <taxon>Arthropoda</taxon>
        <taxon>Hexapoda</taxon>
        <taxon>Insecta</taxon>
        <taxon>Pterygota</taxon>
        <taxon>Neoptera</taxon>
        <taxon>Endopterygota</taxon>
        <taxon>Lepidoptera</taxon>
        <taxon>Glossata</taxon>
        <taxon>Ditrysia</taxon>
        <taxon>Papilionoidea</taxon>
        <taxon>Papilionidae</taxon>
        <taxon>Parnassiinae</taxon>
        <taxon>Parnassini</taxon>
        <taxon>Parnassius</taxon>
        <taxon>Driopa</taxon>
    </lineage>
</organism>
<dbReference type="PROSITE" id="PS50878">
    <property type="entry name" value="RT_POL"/>
    <property type="match status" value="1"/>
</dbReference>
<keyword evidence="3" id="KW-1185">Reference proteome</keyword>
<dbReference type="EMBL" id="CAVLGL010000035">
    <property type="protein sequence ID" value="CAK1581999.1"/>
    <property type="molecule type" value="Genomic_DNA"/>
</dbReference>
<protein>
    <recommendedName>
        <fullName evidence="1">Reverse transcriptase domain-containing protein</fullName>
    </recommendedName>
</protein>
<dbReference type="PANTHER" id="PTHR33332">
    <property type="entry name" value="REVERSE TRANSCRIPTASE DOMAIN-CONTAINING PROTEIN"/>
    <property type="match status" value="1"/>
</dbReference>
<dbReference type="CDD" id="cd01650">
    <property type="entry name" value="RT_nLTR_like"/>
    <property type="match status" value="1"/>
</dbReference>
<gene>
    <name evidence="2" type="ORF">PARMNEM_LOCUS3591</name>
</gene>
<dbReference type="GO" id="GO:0071897">
    <property type="term" value="P:DNA biosynthetic process"/>
    <property type="evidence" value="ECO:0007669"/>
    <property type="project" value="UniProtKB-ARBA"/>
</dbReference>
<dbReference type="SUPFAM" id="SSF56672">
    <property type="entry name" value="DNA/RNA polymerases"/>
    <property type="match status" value="1"/>
</dbReference>
<sequence>MKYSRVIPLFKSGSTLDPANFRSISVLPTLSKIFEKIILDQLLIFFNTNKLLHKNQFGFTRGRSTSDAGVELMKYIFNAWENSQDALGIFCDLSKAFYCVHHETLIRKLQHYGVKNLALRLISSYLSNRTQKVVINGKGSSGSVVSMGVPHGWILGPFLFLIYINDLLYLVGDNHDIVLFADDTSLIFKLKRQLINYDDVNNAPSKLVHWFNANNMLLNGNKTKCIKFTIPNVKHSNTNVLLNVEELSLVDTTVFLGYY</sequence>
<name>A0AAV1KHG7_9NEOP</name>
<evidence type="ECO:0000259" key="1">
    <source>
        <dbReference type="PROSITE" id="PS50878"/>
    </source>
</evidence>
<evidence type="ECO:0000313" key="3">
    <source>
        <dbReference type="Proteomes" id="UP001314205"/>
    </source>
</evidence>
<feature type="domain" description="Reverse transcriptase" evidence="1">
    <location>
        <begin position="1"/>
        <end position="259"/>
    </location>
</feature>
<evidence type="ECO:0000313" key="2">
    <source>
        <dbReference type="EMBL" id="CAK1581999.1"/>
    </source>
</evidence>
<dbReference type="InterPro" id="IPR043502">
    <property type="entry name" value="DNA/RNA_pol_sf"/>
</dbReference>
<proteinExistence type="predicted"/>
<dbReference type="InterPro" id="IPR000477">
    <property type="entry name" value="RT_dom"/>
</dbReference>